<dbReference type="PANTHER" id="PTHR30612">
    <property type="entry name" value="SECA INNER MEMBRANE COMPONENT OF SEC PROTEIN SECRETION SYSTEM"/>
    <property type="match status" value="1"/>
</dbReference>
<dbReference type="EC" id="7.4.2.8" evidence="12"/>
<dbReference type="Gene3D" id="1.10.3060.10">
    <property type="entry name" value="Helical scaffold and wing domains of SecA"/>
    <property type="match status" value="1"/>
</dbReference>
<dbReference type="InterPro" id="IPR011115">
    <property type="entry name" value="SecA_DEAD"/>
</dbReference>
<keyword evidence="9 12" id="KW-1278">Translocase</keyword>
<dbReference type="SUPFAM" id="SSF81767">
    <property type="entry name" value="Pre-protein crosslinking domain of SecA"/>
    <property type="match status" value="1"/>
</dbReference>
<dbReference type="InterPro" id="IPR000185">
    <property type="entry name" value="SecA"/>
</dbReference>
<dbReference type="SUPFAM" id="SSF52540">
    <property type="entry name" value="P-loop containing nucleoside triphosphate hydrolases"/>
    <property type="match status" value="2"/>
</dbReference>
<dbReference type="Proteomes" id="UP000500686">
    <property type="component" value="Chromosome"/>
</dbReference>
<evidence type="ECO:0000256" key="9">
    <source>
        <dbReference type="ARBA" id="ARBA00022967"/>
    </source>
</evidence>
<feature type="domain" description="Helicase ATP-binding" evidence="14">
    <location>
        <begin position="82"/>
        <end position="220"/>
    </location>
</feature>
<dbReference type="PROSITE" id="PS51196">
    <property type="entry name" value="SECA_MOTOR_DEAD"/>
    <property type="match status" value="1"/>
</dbReference>
<feature type="binding site" evidence="12">
    <location>
        <position position="486"/>
    </location>
    <ligand>
        <name>ATP</name>
        <dbReference type="ChEBI" id="CHEBI:30616"/>
    </ligand>
</feature>
<dbReference type="Pfam" id="PF01043">
    <property type="entry name" value="SecA_PP_bind"/>
    <property type="match status" value="1"/>
</dbReference>
<keyword evidence="4 12" id="KW-1003">Cell membrane</keyword>
<dbReference type="Pfam" id="PF07517">
    <property type="entry name" value="SecA_DEAD"/>
    <property type="match status" value="1"/>
</dbReference>
<organism evidence="17 18">
    <name type="scientific">Mycoplasma miroungigenitalium</name>
    <dbReference type="NCBI Taxonomy" id="754515"/>
    <lineage>
        <taxon>Bacteria</taxon>
        <taxon>Bacillati</taxon>
        <taxon>Mycoplasmatota</taxon>
        <taxon>Mollicutes</taxon>
        <taxon>Mycoplasmataceae</taxon>
        <taxon>Mycoplasma</taxon>
    </lineage>
</organism>
<dbReference type="Pfam" id="PF07516">
    <property type="entry name" value="SecA_SW"/>
    <property type="match status" value="1"/>
</dbReference>
<evidence type="ECO:0000256" key="1">
    <source>
        <dbReference type="ARBA" id="ARBA00004170"/>
    </source>
</evidence>
<keyword evidence="18" id="KW-1185">Reference proteome</keyword>
<reference evidence="17 18" key="1">
    <citation type="submission" date="2020-05" db="EMBL/GenBank/DDBJ databases">
        <title>Novel Mycoplasma species detected in Mirounga angustirostris (northern elephant seal) from the USA.</title>
        <authorList>
            <person name="Volokhov D.V."/>
        </authorList>
    </citation>
    <scope>NUCLEOTIDE SEQUENCE [LARGE SCALE GENOMIC DNA]</scope>
    <source>
        <strain evidence="17 18">Mirounga ES2806-GEN</strain>
    </source>
</reference>
<dbReference type="Gene3D" id="3.40.50.300">
    <property type="entry name" value="P-loop containing nucleotide triphosphate hydrolases"/>
    <property type="match status" value="3"/>
</dbReference>
<dbReference type="PANTHER" id="PTHR30612:SF0">
    <property type="entry name" value="CHLOROPLAST PROTEIN-TRANSPORTING ATPASE"/>
    <property type="match status" value="1"/>
</dbReference>
<dbReference type="NCBIfam" id="TIGR00963">
    <property type="entry name" value="secA"/>
    <property type="match status" value="1"/>
</dbReference>
<evidence type="ECO:0000259" key="16">
    <source>
        <dbReference type="PROSITE" id="PS51196"/>
    </source>
</evidence>
<name>A0A6M4J916_9MOLU</name>
<comment type="catalytic activity">
    <reaction evidence="12">
        <text>ATP + H2O + cellular proteinSide 1 = ADP + phosphate + cellular proteinSide 2.</text>
        <dbReference type="EC" id="7.4.2.8"/>
    </reaction>
</comment>
<dbReference type="PROSITE" id="PS01312">
    <property type="entry name" value="SECA"/>
    <property type="match status" value="1"/>
</dbReference>
<accession>A0A6M4J916</accession>
<dbReference type="GO" id="GO:0006605">
    <property type="term" value="P:protein targeting"/>
    <property type="evidence" value="ECO:0007669"/>
    <property type="project" value="UniProtKB-UniRule"/>
</dbReference>
<feature type="domain" description="SecA family profile" evidence="16">
    <location>
        <begin position="1"/>
        <end position="562"/>
    </location>
</feature>
<dbReference type="HAMAP" id="MF_01382">
    <property type="entry name" value="SecA"/>
    <property type="match status" value="1"/>
</dbReference>
<gene>
    <name evidence="12 17" type="primary">secA</name>
    <name evidence="17" type="ORF">HLA87_01295</name>
</gene>
<comment type="function">
    <text evidence="12">Part of the Sec protein translocase complex. Interacts with the SecYEG preprotein conducting channel. Has a central role in coupling the hydrolysis of ATP to the transfer of proteins into and across the cell membrane, serving as an ATP-driven molecular motor driving the stepwise translocation of polypeptide chains across the membrane.</text>
</comment>
<evidence type="ECO:0000256" key="5">
    <source>
        <dbReference type="ARBA" id="ARBA00022490"/>
    </source>
</evidence>
<comment type="subcellular location">
    <subcellularLocation>
        <location evidence="12">Cell membrane</location>
        <topology evidence="12">Peripheral membrane protein</topology>
        <orientation evidence="12">Cytoplasmic side</orientation>
    </subcellularLocation>
    <subcellularLocation>
        <location evidence="12">Cytoplasm</location>
    </subcellularLocation>
    <subcellularLocation>
        <location evidence="1">Membrane</location>
        <topology evidence="1">Peripheral membrane protein</topology>
    </subcellularLocation>
    <text evidence="12">Distribution is 50-50.</text>
</comment>
<dbReference type="PRINTS" id="PR00906">
    <property type="entry name" value="SECA"/>
</dbReference>
<evidence type="ECO:0000256" key="11">
    <source>
        <dbReference type="ARBA" id="ARBA00023136"/>
    </source>
</evidence>
<feature type="binding site" evidence="12">
    <location>
        <begin position="98"/>
        <end position="102"/>
    </location>
    <ligand>
        <name>ATP</name>
        <dbReference type="ChEBI" id="CHEBI:30616"/>
    </ligand>
</feature>
<dbReference type="GO" id="GO:0008564">
    <property type="term" value="F:protein-exporting ATPase activity"/>
    <property type="evidence" value="ECO:0007669"/>
    <property type="project" value="UniProtKB-EC"/>
</dbReference>
<dbReference type="FunFam" id="3.40.50.300:FF:000429">
    <property type="entry name" value="Preprotein translocase subunit SecA"/>
    <property type="match status" value="1"/>
</dbReference>
<dbReference type="InterPro" id="IPR001650">
    <property type="entry name" value="Helicase_C-like"/>
</dbReference>
<keyword evidence="3 12" id="KW-0813">Transport</keyword>
<evidence type="ECO:0000256" key="8">
    <source>
        <dbReference type="ARBA" id="ARBA00022927"/>
    </source>
</evidence>
<dbReference type="AlphaFoldDB" id="A0A6M4J916"/>
<evidence type="ECO:0000256" key="2">
    <source>
        <dbReference type="ARBA" id="ARBA00007650"/>
    </source>
</evidence>
<evidence type="ECO:0000256" key="10">
    <source>
        <dbReference type="ARBA" id="ARBA00023010"/>
    </source>
</evidence>
<keyword evidence="11 12" id="KW-0472">Membrane</keyword>
<feature type="domain" description="Helicase C-terminal" evidence="15">
    <location>
        <begin position="411"/>
        <end position="567"/>
    </location>
</feature>
<dbReference type="NCBIfam" id="NF006630">
    <property type="entry name" value="PRK09200.1"/>
    <property type="match status" value="1"/>
</dbReference>
<dbReference type="Pfam" id="PF21090">
    <property type="entry name" value="P-loop_SecA"/>
    <property type="match status" value="1"/>
</dbReference>
<dbReference type="SUPFAM" id="SSF81886">
    <property type="entry name" value="Helical scaffold and wing domains of SecA"/>
    <property type="match status" value="1"/>
</dbReference>
<dbReference type="RefSeq" id="WP_171111144.1">
    <property type="nucleotide sequence ID" value="NZ_CP053096.1"/>
</dbReference>
<dbReference type="InterPro" id="IPR036266">
    <property type="entry name" value="SecA_Wing/Scaffold_sf"/>
</dbReference>
<dbReference type="SMART" id="SM00958">
    <property type="entry name" value="SecA_PP_bind"/>
    <property type="match status" value="1"/>
</dbReference>
<evidence type="ECO:0000256" key="12">
    <source>
        <dbReference type="HAMAP-Rule" id="MF_01382"/>
    </source>
</evidence>
<evidence type="ECO:0000256" key="6">
    <source>
        <dbReference type="ARBA" id="ARBA00022741"/>
    </source>
</evidence>
<evidence type="ECO:0000256" key="3">
    <source>
        <dbReference type="ARBA" id="ARBA00022448"/>
    </source>
</evidence>
<proteinExistence type="inferred from homology"/>
<dbReference type="Gene3D" id="3.90.1440.10">
    <property type="entry name" value="SecA, preprotein cross-linking domain"/>
    <property type="match status" value="1"/>
</dbReference>
<evidence type="ECO:0000259" key="15">
    <source>
        <dbReference type="PROSITE" id="PS51194"/>
    </source>
</evidence>
<keyword evidence="5 12" id="KW-0963">Cytoplasm</keyword>
<dbReference type="CDD" id="cd17928">
    <property type="entry name" value="DEXDc_SecA"/>
    <property type="match status" value="1"/>
</dbReference>
<protein>
    <recommendedName>
        <fullName evidence="12 13">Protein translocase subunit SecA</fullName>
        <ecNumber evidence="12">7.4.2.8</ecNumber>
    </recommendedName>
</protein>
<dbReference type="KEGG" id="mmir:HLA87_01295"/>
<dbReference type="GO" id="GO:0065002">
    <property type="term" value="P:intracellular protein transmembrane transport"/>
    <property type="evidence" value="ECO:0007669"/>
    <property type="project" value="UniProtKB-UniRule"/>
</dbReference>
<feature type="binding site" evidence="12">
    <location>
        <position position="80"/>
    </location>
    <ligand>
        <name>ATP</name>
        <dbReference type="ChEBI" id="CHEBI:30616"/>
    </ligand>
</feature>
<keyword evidence="6 12" id="KW-0547">Nucleotide-binding</keyword>
<sequence length="848" mass="96714">MKIFDFKSTEMRIAEKTLKKINAFEPLIKKLSDADLKNKTFQFKSRLANGESLESMRAEVFAVSREATKRVLGKRPYDVQMIGGLLLDLASVAEMKTGEGKTITSIAPVYLNALEGKGAIVSTVNEYLSERDAIEMGEVFNWLGMTVGINKAQMETDDKRRAYAADITYSVHSELGFDYLRDNMASSMEEKVQRGLHFCLIDEADSILIDEAKTPLIISGGEGEDTQDYFLADRFVRTLTEDDYEIDEESKAISLTFSGIQRAKNYFGFENLYHIENSEMVHRIQNSLRAHKVMKENVEYIVRDGKVELVDAFTGRIMEGRAYSEGLQQAIQACAGVEIQSETKTLATITYQNFFRMFKKLCGMTGTAKTEEQEFIDIYNMRVNVVPTNRPVIRQDLPDSIFATAAGKWIAVTEKIKELYEKGQPILVGTAQIEDSEILHQYLLNAMVPHTVLNAKQNASEAEIIANAGQVKSVTIATNMAGRGTDIKLSSEAKELGGLYVIGTDKAESRRIDNQLRGRSGRQGDPGTSKFYVSLDDQLMKRFANYEEFKEQFASKGDAEITTKSLIKGFIAAQKKIEGVNYDSRKSVLHYDDVIRQQRDLFYAQRDLILIHEDLEFIIERMIKSAVNSIVTNPEFLNKTGSFIYEKLLSHLNNDFLGKGVREKIDFEELSKIHESDMKEYLTEQILDKYAIWRGNVEKNYAKDLLLFTEKRIVLSVVDRYWQNHINTMDKLRSNVNLVQYSQKNPYQVYTEEGSKKFNQMLANIATDVAKTIFNERLGTSTLIPVEVRQDPLFTEIRNIIVFDDETLDDTEKEKRLLTYYYETKNAQVNVSDENMQAIEDDFFTNKN</sequence>
<dbReference type="GO" id="GO:0005524">
    <property type="term" value="F:ATP binding"/>
    <property type="evidence" value="ECO:0007669"/>
    <property type="project" value="UniProtKB-UniRule"/>
</dbReference>
<evidence type="ECO:0000313" key="18">
    <source>
        <dbReference type="Proteomes" id="UP000500686"/>
    </source>
</evidence>
<keyword evidence="7 12" id="KW-0067">ATP-binding</keyword>
<dbReference type="InterPro" id="IPR044722">
    <property type="entry name" value="SecA_SF2_C"/>
</dbReference>
<dbReference type="GO" id="GO:0017038">
    <property type="term" value="P:protein import"/>
    <property type="evidence" value="ECO:0007669"/>
    <property type="project" value="InterPro"/>
</dbReference>
<keyword evidence="8 12" id="KW-0653">Protein transport</keyword>
<evidence type="ECO:0000256" key="13">
    <source>
        <dbReference type="RuleBase" id="RU003874"/>
    </source>
</evidence>
<evidence type="ECO:0000259" key="14">
    <source>
        <dbReference type="PROSITE" id="PS51192"/>
    </source>
</evidence>
<dbReference type="GO" id="GO:0031522">
    <property type="term" value="C:cell envelope Sec protein transport complex"/>
    <property type="evidence" value="ECO:0007669"/>
    <property type="project" value="TreeGrafter"/>
</dbReference>
<keyword evidence="10 12" id="KW-0811">Translocation</keyword>
<dbReference type="InterPro" id="IPR014018">
    <property type="entry name" value="SecA_motor_DEAD"/>
</dbReference>
<evidence type="ECO:0000256" key="4">
    <source>
        <dbReference type="ARBA" id="ARBA00022475"/>
    </source>
</evidence>
<dbReference type="InterPro" id="IPR011116">
    <property type="entry name" value="SecA_Wing/Scaffold"/>
</dbReference>
<dbReference type="EMBL" id="CP053096">
    <property type="protein sequence ID" value="QJR43420.1"/>
    <property type="molecule type" value="Genomic_DNA"/>
</dbReference>
<dbReference type="InterPro" id="IPR036670">
    <property type="entry name" value="SecA_X-link_sf"/>
</dbReference>
<dbReference type="InterPro" id="IPR014001">
    <property type="entry name" value="Helicase_ATP-bd"/>
</dbReference>
<dbReference type="InterPro" id="IPR027417">
    <property type="entry name" value="P-loop_NTPase"/>
</dbReference>
<comment type="subunit">
    <text evidence="12">Monomer and homodimer. Part of the essential Sec protein translocation apparatus which comprises SecA, SecYEG and auxiliary proteins SecDF. Other proteins may also be involved.</text>
</comment>
<dbReference type="CDD" id="cd18803">
    <property type="entry name" value="SF2_C_secA"/>
    <property type="match status" value="1"/>
</dbReference>
<dbReference type="InterPro" id="IPR011130">
    <property type="entry name" value="SecA_preprotein_X-link_dom"/>
</dbReference>
<dbReference type="SMART" id="SM00957">
    <property type="entry name" value="SecA_DEAD"/>
    <property type="match status" value="1"/>
</dbReference>
<dbReference type="GO" id="GO:0005886">
    <property type="term" value="C:plasma membrane"/>
    <property type="evidence" value="ECO:0007669"/>
    <property type="project" value="UniProtKB-SubCell"/>
</dbReference>
<dbReference type="PROSITE" id="PS51194">
    <property type="entry name" value="HELICASE_CTER"/>
    <property type="match status" value="1"/>
</dbReference>
<dbReference type="GO" id="GO:0005829">
    <property type="term" value="C:cytosol"/>
    <property type="evidence" value="ECO:0007669"/>
    <property type="project" value="TreeGrafter"/>
</dbReference>
<dbReference type="PROSITE" id="PS51192">
    <property type="entry name" value="HELICASE_ATP_BIND_1"/>
    <property type="match status" value="1"/>
</dbReference>
<comment type="similarity">
    <text evidence="2 12 13">Belongs to the SecA family.</text>
</comment>
<dbReference type="InterPro" id="IPR020937">
    <property type="entry name" value="SecA_CS"/>
</dbReference>
<dbReference type="GO" id="GO:0043952">
    <property type="term" value="P:protein transport by the Sec complex"/>
    <property type="evidence" value="ECO:0007669"/>
    <property type="project" value="TreeGrafter"/>
</dbReference>
<evidence type="ECO:0000256" key="7">
    <source>
        <dbReference type="ARBA" id="ARBA00022840"/>
    </source>
</evidence>
<evidence type="ECO:0000313" key="17">
    <source>
        <dbReference type="EMBL" id="QJR43420.1"/>
    </source>
</evidence>